<dbReference type="Proteomes" id="UP001230268">
    <property type="component" value="Unassembled WGS sequence"/>
</dbReference>
<evidence type="ECO:0000313" key="2">
    <source>
        <dbReference type="Proteomes" id="UP001230268"/>
    </source>
</evidence>
<comment type="caution">
    <text evidence="1">The sequence shown here is derived from an EMBL/GenBank/DDBJ whole genome shotgun (WGS) entry which is preliminary data.</text>
</comment>
<name>A0AAD8LJH5_BABGI</name>
<protein>
    <submittedName>
        <fullName evidence="1">Uncharacterized protein</fullName>
    </submittedName>
</protein>
<reference evidence="1" key="1">
    <citation type="submission" date="2023-08" db="EMBL/GenBank/DDBJ databases">
        <title>Draft sequence of the Babesia gibsoni genome.</title>
        <authorList>
            <person name="Yamagishi J.Y."/>
            <person name="Xuan X.X."/>
        </authorList>
    </citation>
    <scope>NUCLEOTIDE SEQUENCE</scope>
    <source>
        <strain evidence="1">Azabu</strain>
    </source>
</reference>
<accession>A0AAD8LJH5</accession>
<dbReference type="AlphaFoldDB" id="A0AAD8LJH5"/>
<keyword evidence="2" id="KW-1185">Reference proteome</keyword>
<proteinExistence type="predicted"/>
<sequence>MENSQDNLWYIPGELGFPINAAPYDEPGDDVPLQPFEAPATDNKWRRRPMRMAAQRAQMHHLSLGNTGEYRDNEVMRRIHSICENFSINDPESVYSLFVKRLNKRLKLERKSEKLELVTAVLYYIDRRTSNKNVSIRDVLAMLKEHSNPTAIKHFAKVTSAVCEELNIKLLPAVTDDNMVRDMIDELLIACSVTEELGANEQKKTPEKYIRAAKFMNAVMAADELVTQDPLREHVESNSSHSERLRKRGCSEDSTVVSCDGTAISSLQPRRRRKKSSHRIITQSPIYLRKFADLINDNYDLIIKYSIQLVSWVNECGYHERGDVLDASARLNFHCRKTLLASIIYTIMLMLGITAQQKFLIDVWKIVRSTFYKVYEMLFTFMGRMLTVKYRVIVNSRRLILNFLRNMMKNVDYAYVGQSSGILPYYQGPDYWHLQSISGYGVPLGYVTGHSMITSGMIEDAVYEVKYLHNIFGVNRPHDDRVSKDPEGSSGLESLFKIKKSPSKDSDIQTVYVDGCVQEAQEERDEEIVNKYEDSEIEGFGYDMQPEATNMEFEKPDNNTAFGVSGEYALPFEDINRLVMLLGEALDIVRKHRRKDLYRQPLDEEKLFRIVTYCLDACEVEDEFIIKCGCIKKDTVVNRYYAVHGKLGSRIQRQVFPVSQYGNSGAYTMAMMYTKAMFIATSK</sequence>
<evidence type="ECO:0000313" key="1">
    <source>
        <dbReference type="EMBL" id="KAK1443384.1"/>
    </source>
</evidence>
<gene>
    <name evidence="1" type="ORF">BgAZ_202600</name>
</gene>
<dbReference type="EMBL" id="JAVEPI010000002">
    <property type="protein sequence ID" value="KAK1443384.1"/>
    <property type="molecule type" value="Genomic_DNA"/>
</dbReference>
<organism evidence="1 2">
    <name type="scientific">Babesia gibsoni</name>
    <dbReference type="NCBI Taxonomy" id="33632"/>
    <lineage>
        <taxon>Eukaryota</taxon>
        <taxon>Sar</taxon>
        <taxon>Alveolata</taxon>
        <taxon>Apicomplexa</taxon>
        <taxon>Aconoidasida</taxon>
        <taxon>Piroplasmida</taxon>
        <taxon>Babesiidae</taxon>
        <taxon>Babesia</taxon>
    </lineage>
</organism>